<evidence type="ECO:0000259" key="5">
    <source>
        <dbReference type="PROSITE" id="PS01124"/>
    </source>
</evidence>
<dbReference type="Proteomes" id="UP000032221">
    <property type="component" value="Unassembled WGS sequence"/>
</dbReference>
<feature type="region of interest" description="Disordered" evidence="4">
    <location>
        <begin position="321"/>
        <end position="358"/>
    </location>
</feature>
<keyword evidence="1" id="KW-0805">Transcription regulation</keyword>
<dbReference type="InterPro" id="IPR018060">
    <property type="entry name" value="HTH_AraC"/>
</dbReference>
<dbReference type="SUPFAM" id="SSF46689">
    <property type="entry name" value="Homeodomain-like"/>
    <property type="match status" value="1"/>
</dbReference>
<dbReference type="STRING" id="280871.TL10_26855"/>
<keyword evidence="2" id="KW-0238">DNA-binding</keyword>
<name>A0A0D1JN22_9MYCO</name>
<sequence>MPFVRGTSLQGFLELVRELGEDPAPLLALSRIPIEAVGDQDSFINYRSVVTTLETAATMTATPDFGRQLALRQGLDILGPVGIAARTAATVGAAFEAIDQYMSVYSPALTATIDAQPAARHARFDWRLAVPRSIAHRQAAELALGVALRVFRLLTGPDFTPAAVHFRHEPLTSPQNYARYFGCPVRFAQPDTGFRFPRSVLARPLAADGAVHDVVRDYLNTIAVPADSQTAEPVRLLIRRMLPTGGLTLDLVAQHLAVHPRTLQRQLETQATSFAALVDQVRREEADRYLRSTDIPLGQLAGLLGYSEQSVLSRSSQRWFGTSASAHRRSAVRDQAPEPTASASDAKPPAFSRAATPS</sequence>
<evidence type="ECO:0000256" key="2">
    <source>
        <dbReference type="ARBA" id="ARBA00023125"/>
    </source>
</evidence>
<dbReference type="Pfam" id="PF12833">
    <property type="entry name" value="HTH_18"/>
    <property type="match status" value="1"/>
</dbReference>
<dbReference type="GO" id="GO:0000976">
    <property type="term" value="F:transcription cis-regulatory region binding"/>
    <property type="evidence" value="ECO:0007669"/>
    <property type="project" value="TreeGrafter"/>
</dbReference>
<dbReference type="AlphaFoldDB" id="A0A0D1JN22"/>
<dbReference type="Gene3D" id="1.10.10.60">
    <property type="entry name" value="Homeodomain-like"/>
    <property type="match status" value="1"/>
</dbReference>
<dbReference type="PANTHER" id="PTHR47894">
    <property type="entry name" value="HTH-TYPE TRANSCRIPTIONAL REGULATOR GADX"/>
    <property type="match status" value="1"/>
</dbReference>
<evidence type="ECO:0000313" key="7">
    <source>
        <dbReference type="Proteomes" id="UP000032221"/>
    </source>
</evidence>
<reference evidence="6 7" key="1">
    <citation type="submission" date="2015-01" db="EMBL/GenBank/DDBJ databases">
        <title>Genome sequence of Mycobacterium llatzerense and Mycobacterium immunogenum recovered from brain abscess.</title>
        <authorList>
            <person name="Greninger A.L."/>
            <person name="Langelier C."/>
            <person name="Cunningham G."/>
            <person name="Chiu C.Y."/>
            <person name="Miller S."/>
        </authorList>
    </citation>
    <scope>NUCLEOTIDE SEQUENCE [LARGE SCALE GENOMIC DNA]</scope>
    <source>
        <strain evidence="6 7">CLUC14</strain>
    </source>
</reference>
<gene>
    <name evidence="6" type="ORF">TL10_26855</name>
</gene>
<comment type="caution">
    <text evidence="6">The sequence shown here is derived from an EMBL/GenBank/DDBJ whole genome shotgun (WGS) entry which is preliminary data.</text>
</comment>
<dbReference type="InterPro" id="IPR009057">
    <property type="entry name" value="Homeodomain-like_sf"/>
</dbReference>
<dbReference type="RefSeq" id="WP_043988057.1">
    <property type="nucleotide sequence ID" value="NZ_JXST01000057.1"/>
</dbReference>
<keyword evidence="7" id="KW-1185">Reference proteome</keyword>
<proteinExistence type="predicted"/>
<dbReference type="InterPro" id="IPR032687">
    <property type="entry name" value="AraC-type_N"/>
</dbReference>
<dbReference type="PANTHER" id="PTHR47894:SF4">
    <property type="entry name" value="HTH-TYPE TRANSCRIPTIONAL REGULATOR GADX"/>
    <property type="match status" value="1"/>
</dbReference>
<dbReference type="PROSITE" id="PS01124">
    <property type="entry name" value="HTH_ARAC_FAMILY_2"/>
    <property type="match status" value="1"/>
</dbReference>
<dbReference type="Pfam" id="PF12625">
    <property type="entry name" value="Arabinose_bd"/>
    <property type="match status" value="1"/>
</dbReference>
<evidence type="ECO:0000256" key="3">
    <source>
        <dbReference type="ARBA" id="ARBA00023163"/>
    </source>
</evidence>
<evidence type="ECO:0000256" key="1">
    <source>
        <dbReference type="ARBA" id="ARBA00023015"/>
    </source>
</evidence>
<keyword evidence="3" id="KW-0804">Transcription</keyword>
<feature type="domain" description="HTH araC/xylS-type" evidence="5">
    <location>
        <begin position="232"/>
        <end position="330"/>
    </location>
</feature>
<organism evidence="6 7">
    <name type="scientific">Mycolicibacterium llatzerense</name>
    <dbReference type="NCBI Taxonomy" id="280871"/>
    <lineage>
        <taxon>Bacteria</taxon>
        <taxon>Bacillati</taxon>
        <taxon>Actinomycetota</taxon>
        <taxon>Actinomycetes</taxon>
        <taxon>Mycobacteriales</taxon>
        <taxon>Mycobacteriaceae</taxon>
        <taxon>Mycolicibacterium</taxon>
    </lineage>
</organism>
<protein>
    <recommendedName>
        <fullName evidence="5">HTH araC/xylS-type domain-containing protein</fullName>
    </recommendedName>
</protein>
<dbReference type="EMBL" id="JXST01000057">
    <property type="protein sequence ID" value="KIU13974.1"/>
    <property type="molecule type" value="Genomic_DNA"/>
</dbReference>
<dbReference type="GO" id="GO:0003700">
    <property type="term" value="F:DNA-binding transcription factor activity"/>
    <property type="evidence" value="ECO:0007669"/>
    <property type="project" value="InterPro"/>
</dbReference>
<evidence type="ECO:0000313" key="6">
    <source>
        <dbReference type="EMBL" id="KIU13974.1"/>
    </source>
</evidence>
<dbReference type="GO" id="GO:0005829">
    <property type="term" value="C:cytosol"/>
    <property type="evidence" value="ECO:0007669"/>
    <property type="project" value="TreeGrafter"/>
</dbReference>
<evidence type="ECO:0000256" key="4">
    <source>
        <dbReference type="SAM" id="MobiDB-lite"/>
    </source>
</evidence>
<accession>A0A0D1JN22</accession>
<dbReference type="SMART" id="SM00342">
    <property type="entry name" value="HTH_ARAC"/>
    <property type="match status" value="1"/>
</dbReference>